<evidence type="ECO:0000256" key="1">
    <source>
        <dbReference type="ARBA" id="ARBA00004225"/>
    </source>
</evidence>
<dbReference type="GO" id="GO:0008137">
    <property type="term" value="F:NADH dehydrogenase (ubiquinone) activity"/>
    <property type="evidence" value="ECO:0007669"/>
    <property type="project" value="UniProtKB-UniRule"/>
</dbReference>
<keyword evidence="12 15" id="KW-0496">Mitochondrion</keyword>
<keyword evidence="13 15" id="KW-0472">Membrane</keyword>
<comment type="function">
    <text evidence="15">Core subunit of the mitochondrial membrane respiratory chain NADH dehydrogenase (Complex I) which catalyzes electron transfer from NADH through the respiratory chain, using ubiquinone as an electron acceptor. Essential for the catalytic activity and assembly of complex I.</text>
</comment>
<evidence type="ECO:0000256" key="11">
    <source>
        <dbReference type="ARBA" id="ARBA00023027"/>
    </source>
</evidence>
<evidence type="ECO:0000256" key="7">
    <source>
        <dbReference type="ARBA" id="ARBA00022692"/>
    </source>
</evidence>
<comment type="subcellular location">
    <subcellularLocation>
        <location evidence="1 15">Mitochondrion membrane</location>
        <topology evidence="1 15">Multi-pass membrane protein</topology>
    </subcellularLocation>
</comment>
<evidence type="ECO:0000256" key="2">
    <source>
        <dbReference type="ARBA" id="ARBA00005698"/>
    </source>
</evidence>
<keyword evidence="9 15" id="KW-0249">Electron transport</keyword>
<feature type="transmembrane region" description="Helical" evidence="15">
    <location>
        <begin position="50"/>
        <end position="74"/>
    </location>
</feature>
<evidence type="ECO:0000256" key="5">
    <source>
        <dbReference type="ARBA" id="ARBA00022448"/>
    </source>
</evidence>
<name>Q8HMB9_PHYJA</name>
<keyword evidence="8 15" id="KW-1278">Translocase</keyword>
<reference evidence="17" key="1">
    <citation type="journal article" date="2003" name="Mol. Phylogenet. Evol.">
        <title>Major patterns of higher teleostean phylogenies: a new perspective based on 100 complete mitochondrial DNA sequences.</title>
        <authorList>
            <person name="Miya M."/>
            <person name="Takeshima H."/>
            <person name="Endo H."/>
            <person name="Ishiguro N.B."/>
            <person name="Inoue J.G."/>
            <person name="Mukai T."/>
            <person name="Satoh T.P."/>
            <person name="Yamaguchi M."/>
            <person name="Kawaguchi A."/>
            <person name="Mabuchi K."/>
            <person name="Shirai S.M."/>
            <person name="Nishida M."/>
        </authorList>
    </citation>
    <scope>NUCLEOTIDE SEQUENCE</scope>
</reference>
<dbReference type="InterPro" id="IPR001457">
    <property type="entry name" value="NADH_UbQ/plastoQ_OxRdtase_su6"/>
</dbReference>
<comment type="similarity">
    <text evidence="2 15">Belongs to the complex I subunit 6 family.</text>
</comment>
<dbReference type="EMBL" id="AP004409">
    <property type="protein sequence ID" value="BAC23240.1"/>
    <property type="molecule type" value="Genomic_DNA"/>
</dbReference>
<comment type="catalytic activity">
    <reaction evidence="14 15">
        <text>a ubiquinone + NADH + 5 H(+)(in) = a ubiquinol + NAD(+) + 4 H(+)(out)</text>
        <dbReference type="Rhea" id="RHEA:29091"/>
        <dbReference type="Rhea" id="RHEA-COMP:9565"/>
        <dbReference type="Rhea" id="RHEA-COMP:9566"/>
        <dbReference type="ChEBI" id="CHEBI:15378"/>
        <dbReference type="ChEBI" id="CHEBI:16389"/>
        <dbReference type="ChEBI" id="CHEBI:17976"/>
        <dbReference type="ChEBI" id="CHEBI:57540"/>
        <dbReference type="ChEBI" id="CHEBI:57945"/>
        <dbReference type="EC" id="7.1.1.2"/>
    </reaction>
</comment>
<dbReference type="PANTHER" id="PTHR11435">
    <property type="entry name" value="NADH UBIQUINONE OXIDOREDUCTASE SUBUNIT ND6"/>
    <property type="match status" value="1"/>
</dbReference>
<dbReference type="GO" id="GO:0031966">
    <property type="term" value="C:mitochondrial membrane"/>
    <property type="evidence" value="ECO:0007669"/>
    <property type="project" value="UniProtKB-SubCell"/>
</dbReference>
<evidence type="ECO:0000256" key="3">
    <source>
        <dbReference type="ARBA" id="ARBA00012944"/>
    </source>
</evidence>
<keyword evidence="5 15" id="KW-0813">Transport</keyword>
<keyword evidence="10 15" id="KW-1133">Transmembrane helix</keyword>
<keyword evidence="7 15" id="KW-0812">Transmembrane</keyword>
<sequence>MMYLLVVLAVMNLGVIFVASNPTPNFASLGLVFAAGLGCVVVLGSGGSFLALVLFLIYLGGMLVVFAYCVALAAEEYPEGLGAWSVSSVIAGYVALLAGGTVFFMEEWYQYIWVPESKSSDYGLIIPDVGGAGVMYHQGAGMLLIGAFVLLLTLFVVLEICRGLSRGTLRSV</sequence>
<geneLocation type="mitochondrion" evidence="17"/>
<dbReference type="EC" id="7.1.1.2" evidence="3 15"/>
<dbReference type="AlphaFoldDB" id="Q8HMB9"/>
<dbReference type="Pfam" id="PF00499">
    <property type="entry name" value="Oxidored_q3"/>
    <property type="match status" value="1"/>
</dbReference>
<keyword evidence="16" id="KW-0732">Signal</keyword>
<evidence type="ECO:0000256" key="14">
    <source>
        <dbReference type="ARBA" id="ARBA00049551"/>
    </source>
</evidence>
<accession>Q8HMB9</accession>
<keyword evidence="15" id="KW-0830">Ubiquinone</keyword>
<feature type="transmembrane region" description="Helical" evidence="15">
    <location>
        <begin position="81"/>
        <end position="105"/>
    </location>
</feature>
<evidence type="ECO:0000256" key="9">
    <source>
        <dbReference type="ARBA" id="ARBA00022982"/>
    </source>
</evidence>
<evidence type="ECO:0000256" key="10">
    <source>
        <dbReference type="ARBA" id="ARBA00022989"/>
    </source>
</evidence>
<evidence type="ECO:0000256" key="6">
    <source>
        <dbReference type="ARBA" id="ARBA00022660"/>
    </source>
</evidence>
<dbReference type="InterPro" id="IPR050269">
    <property type="entry name" value="ComplexI_Subunit6"/>
</dbReference>
<feature type="chain" id="PRO_5004310400" description="NADH-ubiquinone oxidoreductase chain 6" evidence="16">
    <location>
        <begin position="21"/>
        <end position="172"/>
    </location>
</feature>
<evidence type="ECO:0000256" key="8">
    <source>
        <dbReference type="ARBA" id="ARBA00022967"/>
    </source>
</evidence>
<evidence type="ECO:0000256" key="4">
    <source>
        <dbReference type="ARBA" id="ARBA00021095"/>
    </source>
</evidence>
<evidence type="ECO:0000313" key="17">
    <source>
        <dbReference type="EMBL" id="BAC23240.1"/>
    </source>
</evidence>
<protein>
    <recommendedName>
        <fullName evidence="4 15">NADH-ubiquinone oxidoreductase chain 6</fullName>
        <ecNumber evidence="3 15">7.1.1.2</ecNumber>
    </recommendedName>
</protein>
<evidence type="ECO:0000256" key="15">
    <source>
        <dbReference type="RuleBase" id="RU004430"/>
    </source>
</evidence>
<proteinExistence type="inferred from homology"/>
<evidence type="ECO:0000256" key="16">
    <source>
        <dbReference type="SAM" id="SignalP"/>
    </source>
</evidence>
<feature type="signal peptide" evidence="16">
    <location>
        <begin position="1"/>
        <end position="20"/>
    </location>
</feature>
<dbReference type="PANTHER" id="PTHR11435:SF1">
    <property type="entry name" value="NADH-UBIQUINONE OXIDOREDUCTASE CHAIN 6"/>
    <property type="match status" value="1"/>
</dbReference>
<feature type="transmembrane region" description="Helical" evidence="15">
    <location>
        <begin position="140"/>
        <end position="161"/>
    </location>
</feature>
<keyword evidence="11 15" id="KW-0520">NAD</keyword>
<organism evidence="17">
    <name type="scientific">Physiculus japonicus</name>
    <name type="common">Japanese codling</name>
    <dbReference type="NCBI Taxonomy" id="181408"/>
    <lineage>
        <taxon>Eukaryota</taxon>
        <taxon>Metazoa</taxon>
        <taxon>Chordata</taxon>
        <taxon>Craniata</taxon>
        <taxon>Vertebrata</taxon>
        <taxon>Euteleostomi</taxon>
        <taxon>Actinopterygii</taxon>
        <taxon>Neopterygii</taxon>
        <taxon>Teleostei</taxon>
        <taxon>Neoteleostei</taxon>
        <taxon>Acanthomorphata</taxon>
        <taxon>Zeiogadaria</taxon>
        <taxon>Gadariae</taxon>
        <taxon>Gadiformes</taxon>
        <taxon>Gadoidei</taxon>
        <taxon>Moridae</taxon>
        <taxon>Physiculus</taxon>
    </lineage>
</organism>
<keyword evidence="6 15" id="KW-0679">Respiratory chain</keyword>
<evidence type="ECO:0000256" key="12">
    <source>
        <dbReference type="ARBA" id="ARBA00023128"/>
    </source>
</evidence>
<evidence type="ECO:0000256" key="13">
    <source>
        <dbReference type="ARBA" id="ARBA00023136"/>
    </source>
</evidence>
<gene>
    <name evidence="17" type="primary">ND6</name>
</gene>